<gene>
    <name evidence="8" type="ORF">CERSUDRAFT_119098</name>
</gene>
<dbReference type="Pfam" id="PF06398">
    <property type="entry name" value="Pex24p"/>
    <property type="match status" value="1"/>
</dbReference>
<dbReference type="OrthoDB" id="5586090at2759"/>
<dbReference type="STRING" id="914234.M2R1J9"/>
<feature type="region of interest" description="Disordered" evidence="5">
    <location>
        <begin position="342"/>
        <end position="411"/>
    </location>
</feature>
<keyword evidence="3 6" id="KW-1133">Transmembrane helix</keyword>
<feature type="region of interest" description="Disordered" evidence="5">
    <location>
        <begin position="427"/>
        <end position="496"/>
    </location>
</feature>
<dbReference type="InterPro" id="IPR052646">
    <property type="entry name" value="Peroxisomal_PEX28-32"/>
</dbReference>
<dbReference type="GO" id="GO:0007031">
    <property type="term" value="P:peroxisome organization"/>
    <property type="evidence" value="ECO:0007669"/>
    <property type="project" value="UniProtKB-ARBA"/>
</dbReference>
<reference evidence="8 9" key="1">
    <citation type="journal article" date="2012" name="Proc. Natl. Acad. Sci. U.S.A.">
        <title>Comparative genomics of Ceriporiopsis subvermispora and Phanerochaete chrysosporium provide insight into selective ligninolysis.</title>
        <authorList>
            <person name="Fernandez-Fueyo E."/>
            <person name="Ruiz-Duenas F.J."/>
            <person name="Ferreira P."/>
            <person name="Floudas D."/>
            <person name="Hibbett D.S."/>
            <person name="Canessa P."/>
            <person name="Larrondo L.F."/>
            <person name="James T.Y."/>
            <person name="Seelenfreund D."/>
            <person name="Lobos S."/>
            <person name="Polanco R."/>
            <person name="Tello M."/>
            <person name="Honda Y."/>
            <person name="Watanabe T."/>
            <person name="Watanabe T."/>
            <person name="Ryu J.S."/>
            <person name="Kubicek C.P."/>
            <person name="Schmoll M."/>
            <person name="Gaskell J."/>
            <person name="Hammel K.E."/>
            <person name="St John F.J."/>
            <person name="Vanden Wymelenberg A."/>
            <person name="Sabat G."/>
            <person name="Splinter BonDurant S."/>
            <person name="Syed K."/>
            <person name="Yadav J.S."/>
            <person name="Doddapaneni H."/>
            <person name="Subramanian V."/>
            <person name="Lavin J.L."/>
            <person name="Oguiza J.A."/>
            <person name="Perez G."/>
            <person name="Pisabarro A.G."/>
            <person name="Ramirez L."/>
            <person name="Santoyo F."/>
            <person name="Master E."/>
            <person name="Coutinho P.M."/>
            <person name="Henrissat B."/>
            <person name="Lombard V."/>
            <person name="Magnuson J.K."/>
            <person name="Kuees U."/>
            <person name="Hori C."/>
            <person name="Igarashi K."/>
            <person name="Samejima M."/>
            <person name="Held B.W."/>
            <person name="Barry K.W."/>
            <person name="LaButti K.M."/>
            <person name="Lapidus A."/>
            <person name="Lindquist E.A."/>
            <person name="Lucas S.M."/>
            <person name="Riley R."/>
            <person name="Salamov A.A."/>
            <person name="Hoffmeister D."/>
            <person name="Schwenk D."/>
            <person name="Hadar Y."/>
            <person name="Yarden O."/>
            <person name="de Vries R.P."/>
            <person name="Wiebenga A."/>
            <person name="Stenlid J."/>
            <person name="Eastwood D."/>
            <person name="Grigoriev I.V."/>
            <person name="Berka R.M."/>
            <person name="Blanchette R.A."/>
            <person name="Kersten P."/>
            <person name="Martinez A.T."/>
            <person name="Vicuna R."/>
            <person name="Cullen D."/>
        </authorList>
    </citation>
    <scope>NUCLEOTIDE SEQUENCE [LARGE SCALE GENOMIC DNA]</scope>
    <source>
        <strain evidence="8 9">B</strain>
    </source>
</reference>
<dbReference type="GO" id="GO:0012505">
    <property type="term" value="C:endomembrane system"/>
    <property type="evidence" value="ECO:0007669"/>
    <property type="project" value="UniProtKB-SubCell"/>
</dbReference>
<evidence type="ECO:0000256" key="5">
    <source>
        <dbReference type="SAM" id="MobiDB-lite"/>
    </source>
</evidence>
<keyword evidence="9" id="KW-1185">Reference proteome</keyword>
<dbReference type="HOGENOM" id="CLU_025142_0_0_1"/>
<evidence type="ECO:0000256" key="6">
    <source>
        <dbReference type="SAM" id="Phobius"/>
    </source>
</evidence>
<dbReference type="GO" id="GO:0005778">
    <property type="term" value="C:peroxisomal membrane"/>
    <property type="evidence" value="ECO:0007669"/>
    <property type="project" value="TreeGrafter"/>
</dbReference>
<feature type="transmembrane region" description="Helical" evidence="6">
    <location>
        <begin position="148"/>
        <end position="174"/>
    </location>
</feature>
<dbReference type="SMART" id="SM00693">
    <property type="entry name" value="DysFN"/>
    <property type="match status" value="1"/>
</dbReference>
<dbReference type="EMBL" id="KB445813">
    <property type="protein sequence ID" value="EMD32127.1"/>
    <property type="molecule type" value="Genomic_DNA"/>
</dbReference>
<feature type="compositionally biased region" description="Basic and acidic residues" evidence="5">
    <location>
        <begin position="350"/>
        <end position="373"/>
    </location>
</feature>
<evidence type="ECO:0000256" key="1">
    <source>
        <dbReference type="ARBA" id="ARBA00004127"/>
    </source>
</evidence>
<evidence type="ECO:0000313" key="9">
    <source>
        <dbReference type="Proteomes" id="UP000016930"/>
    </source>
</evidence>
<keyword evidence="4 6" id="KW-0472">Membrane</keyword>
<evidence type="ECO:0000313" key="8">
    <source>
        <dbReference type="EMBL" id="EMD32127.1"/>
    </source>
</evidence>
<sequence length="496" mass="55336">MFKAAENAPPPTLVEFLNTLPSPLTTALVGLAPYIAQLRHWAQVVSWRSSWEDSWLALGLLWSVCLLAEFGFRYILPVAILVVLLVARYRTKPNTAPPLVTEDTLQRAISDLSAIYALIPVSNPLAHFGTLVSSVSLTQLLRISAILYIPYLILTYLVRLRVLAALVGTILLTWRARWAALLRHALWRSAFMRWTVYRAWSILSGEPLPAPAISPLSATSVSADASTPTATLRFLFTVYENQRWWMGLDWTAALLPGERPSWCSFTQHPTAPPSIFSLPAPTTVYVLDDKGQRLRRVARWQWAEPEWRVVVHREGSVRTRVERPLPREDAAGGVSASRILRAAAAGKTSRSPERHKEELELRAAGDKEKEKEGYASGESEDDGQEPYTDPDGWIYADNKWEGGSSKGGMGKYTRYRRWTRVAILTETVEAAEPGETGIQRDDVEDQATTADSRHGRAPSLDEKASIKSDGSHEDDDSDQSRLRRRLKAAVRSATLS</sequence>
<feature type="transmembrane region" description="Helical" evidence="6">
    <location>
        <begin position="55"/>
        <end position="87"/>
    </location>
</feature>
<dbReference type="PANTHER" id="PTHR31679">
    <property type="entry name" value="PEROXISOMAL MEMBRANE PROTEIN PEX30-RELATED"/>
    <property type="match status" value="1"/>
</dbReference>
<evidence type="ECO:0000256" key="4">
    <source>
        <dbReference type="ARBA" id="ARBA00023136"/>
    </source>
</evidence>
<dbReference type="InterPro" id="IPR010482">
    <property type="entry name" value="TECPR1-like_DysF"/>
</dbReference>
<dbReference type="PANTHER" id="PTHR31679:SF2">
    <property type="entry name" value="PEROXISOMAL MEMBRANE PROTEIN PEX30-RELATED"/>
    <property type="match status" value="1"/>
</dbReference>
<feature type="domain" description="Peroxin/Ferlin" evidence="7">
    <location>
        <begin position="231"/>
        <end position="310"/>
    </location>
</feature>
<dbReference type="InterPro" id="IPR006614">
    <property type="entry name" value="Peroxin/Ferlin"/>
</dbReference>
<feature type="compositionally biased region" description="Basic and acidic residues" evidence="5">
    <location>
        <begin position="451"/>
        <end position="471"/>
    </location>
</feature>
<keyword evidence="2 6" id="KW-0812">Transmembrane</keyword>
<evidence type="ECO:0000256" key="3">
    <source>
        <dbReference type="ARBA" id="ARBA00022989"/>
    </source>
</evidence>
<accession>M2R1J9</accession>
<organism evidence="8 9">
    <name type="scientific">Ceriporiopsis subvermispora (strain B)</name>
    <name type="common">White-rot fungus</name>
    <name type="synonym">Gelatoporia subvermispora</name>
    <dbReference type="NCBI Taxonomy" id="914234"/>
    <lineage>
        <taxon>Eukaryota</taxon>
        <taxon>Fungi</taxon>
        <taxon>Dikarya</taxon>
        <taxon>Basidiomycota</taxon>
        <taxon>Agaricomycotina</taxon>
        <taxon>Agaricomycetes</taxon>
        <taxon>Polyporales</taxon>
        <taxon>Gelatoporiaceae</taxon>
        <taxon>Gelatoporia</taxon>
    </lineage>
</organism>
<dbReference type="AlphaFoldDB" id="M2R1J9"/>
<evidence type="ECO:0000259" key="7">
    <source>
        <dbReference type="SMART" id="SM00693"/>
    </source>
</evidence>
<protein>
    <recommendedName>
        <fullName evidence="7">Peroxin/Ferlin domain-containing protein</fullName>
    </recommendedName>
</protein>
<dbReference type="Proteomes" id="UP000016930">
    <property type="component" value="Unassembled WGS sequence"/>
</dbReference>
<comment type="subcellular location">
    <subcellularLocation>
        <location evidence="1">Endomembrane system</location>
        <topology evidence="1">Multi-pass membrane protein</topology>
    </subcellularLocation>
</comment>
<proteinExistence type="predicted"/>
<evidence type="ECO:0000256" key="2">
    <source>
        <dbReference type="ARBA" id="ARBA00022692"/>
    </source>
</evidence>
<name>M2R1J9_CERS8</name>